<dbReference type="EMBL" id="FNCN01000018">
    <property type="protein sequence ID" value="SDH56217.1"/>
    <property type="molecule type" value="Genomic_DNA"/>
</dbReference>
<evidence type="ECO:0000256" key="1">
    <source>
        <dbReference type="SAM" id="SignalP"/>
    </source>
</evidence>
<name>A0A1G8DES3_9ACTN</name>
<dbReference type="PROSITE" id="PS51318">
    <property type="entry name" value="TAT"/>
    <property type="match status" value="1"/>
</dbReference>
<gene>
    <name evidence="2" type="ORF">SAMN05421505_11828</name>
</gene>
<keyword evidence="3" id="KW-1185">Reference proteome</keyword>
<dbReference type="AlphaFoldDB" id="A0A1G8DES3"/>
<dbReference type="RefSeq" id="WP_093171807.1">
    <property type="nucleotide sequence ID" value="NZ_FNCN01000018.1"/>
</dbReference>
<feature type="signal peptide" evidence="1">
    <location>
        <begin position="1"/>
        <end position="25"/>
    </location>
</feature>
<evidence type="ECO:0000313" key="3">
    <source>
        <dbReference type="Proteomes" id="UP000198923"/>
    </source>
</evidence>
<organism evidence="2 3">
    <name type="scientific">Sinosporangium album</name>
    <dbReference type="NCBI Taxonomy" id="504805"/>
    <lineage>
        <taxon>Bacteria</taxon>
        <taxon>Bacillati</taxon>
        <taxon>Actinomycetota</taxon>
        <taxon>Actinomycetes</taxon>
        <taxon>Streptosporangiales</taxon>
        <taxon>Streptosporangiaceae</taxon>
        <taxon>Sinosporangium</taxon>
    </lineage>
</organism>
<feature type="chain" id="PRO_5039003080" description="Secreted protein" evidence="1">
    <location>
        <begin position="26"/>
        <end position="112"/>
    </location>
</feature>
<evidence type="ECO:0008006" key="4">
    <source>
        <dbReference type="Google" id="ProtNLM"/>
    </source>
</evidence>
<reference evidence="2 3" key="1">
    <citation type="submission" date="2016-10" db="EMBL/GenBank/DDBJ databases">
        <authorList>
            <person name="de Groot N.N."/>
        </authorList>
    </citation>
    <scope>NUCLEOTIDE SEQUENCE [LARGE SCALE GENOMIC DNA]</scope>
    <source>
        <strain evidence="2 3">CPCC 201354</strain>
    </source>
</reference>
<accession>A0A1G8DES3</accession>
<dbReference type="Proteomes" id="UP000198923">
    <property type="component" value="Unassembled WGS sequence"/>
</dbReference>
<evidence type="ECO:0000313" key="2">
    <source>
        <dbReference type="EMBL" id="SDH56217.1"/>
    </source>
</evidence>
<sequence>MTRRRTTTALAAALSSAALGAAVHAAPARAAAGALPGYTCVTALPVSLIGRALVVGLGCQAKNGARTSTGIQNGPLEVYRMLGIERWRCSSAVVQASAGHGLQIVSLNCAPA</sequence>
<dbReference type="InterPro" id="IPR006311">
    <property type="entry name" value="TAT_signal"/>
</dbReference>
<protein>
    <recommendedName>
        <fullName evidence="4">Secreted protein</fullName>
    </recommendedName>
</protein>
<proteinExistence type="predicted"/>
<keyword evidence="1" id="KW-0732">Signal</keyword>